<reference evidence="2" key="1">
    <citation type="submission" date="2022-02" db="EMBL/GenBank/DDBJ databases">
        <authorList>
            <person name="Henning P.M."/>
            <person name="McCubbin A.G."/>
            <person name="Shore J.S."/>
        </authorList>
    </citation>
    <scope>NUCLEOTIDE SEQUENCE</scope>
    <source>
        <strain evidence="2">F60SS</strain>
        <tissue evidence="2">Leaves</tissue>
    </source>
</reference>
<keyword evidence="1" id="KW-0677">Repeat</keyword>
<organism evidence="2 3">
    <name type="scientific">Turnera subulata</name>
    <dbReference type="NCBI Taxonomy" id="218843"/>
    <lineage>
        <taxon>Eukaryota</taxon>
        <taxon>Viridiplantae</taxon>
        <taxon>Streptophyta</taxon>
        <taxon>Embryophyta</taxon>
        <taxon>Tracheophyta</taxon>
        <taxon>Spermatophyta</taxon>
        <taxon>Magnoliopsida</taxon>
        <taxon>eudicotyledons</taxon>
        <taxon>Gunneridae</taxon>
        <taxon>Pentapetalae</taxon>
        <taxon>rosids</taxon>
        <taxon>fabids</taxon>
        <taxon>Malpighiales</taxon>
        <taxon>Passifloraceae</taxon>
        <taxon>Turnera</taxon>
    </lineage>
</organism>
<comment type="caution">
    <text evidence="2">The sequence shown here is derived from an EMBL/GenBank/DDBJ whole genome shotgun (WGS) entry which is preliminary data.</text>
</comment>
<protein>
    <recommendedName>
        <fullName evidence="4">Pentatricopeptide repeat-containing protein</fullName>
    </recommendedName>
</protein>
<accession>A0A9Q0G896</accession>
<feature type="non-terminal residue" evidence="2">
    <location>
        <position position="1"/>
    </location>
</feature>
<dbReference type="GO" id="GO:0003723">
    <property type="term" value="F:RNA binding"/>
    <property type="evidence" value="ECO:0007669"/>
    <property type="project" value="InterPro"/>
</dbReference>
<dbReference type="InterPro" id="IPR046960">
    <property type="entry name" value="PPR_At4g14850-like_plant"/>
</dbReference>
<gene>
    <name evidence="2" type="ORF">Tsubulata_016593</name>
</gene>
<dbReference type="InterPro" id="IPR002885">
    <property type="entry name" value="PPR_rpt"/>
</dbReference>
<evidence type="ECO:0000313" key="3">
    <source>
        <dbReference type="Proteomes" id="UP001141552"/>
    </source>
</evidence>
<evidence type="ECO:0008006" key="4">
    <source>
        <dbReference type="Google" id="ProtNLM"/>
    </source>
</evidence>
<name>A0A9Q0G896_9ROSI</name>
<evidence type="ECO:0000256" key="1">
    <source>
        <dbReference type="ARBA" id="ARBA00022737"/>
    </source>
</evidence>
<keyword evidence="3" id="KW-1185">Reference proteome</keyword>
<evidence type="ECO:0000313" key="2">
    <source>
        <dbReference type="EMBL" id="KAJ4843681.1"/>
    </source>
</evidence>
<proteinExistence type="predicted"/>
<dbReference type="GO" id="GO:0009451">
    <property type="term" value="P:RNA modification"/>
    <property type="evidence" value="ECO:0007669"/>
    <property type="project" value="InterPro"/>
</dbReference>
<sequence>MELEGSSPNCFTFTSLLAACANLAALHCRQQVHGGIFGRGLDANSALANACLDRYLIYNIKPNQEIDGCVVDLLGRAGRVEEAYRLFRRMPFNADASVWGALLGACKTHNSPKLGIIGSSKDTGLRTKFGWNLCGVVKLLSSRRQMEGVVAARTRKFMREIWSKKEAGRNWIEIRNQVYSFVVGGK</sequence>
<dbReference type="OrthoDB" id="609013at2759"/>
<dbReference type="AlphaFoldDB" id="A0A9Q0G896"/>
<dbReference type="EMBL" id="JAKUCV010002183">
    <property type="protein sequence ID" value="KAJ4843681.1"/>
    <property type="molecule type" value="Genomic_DNA"/>
</dbReference>
<dbReference type="Proteomes" id="UP001141552">
    <property type="component" value="Unassembled WGS sequence"/>
</dbReference>
<dbReference type="InterPro" id="IPR011990">
    <property type="entry name" value="TPR-like_helical_dom_sf"/>
</dbReference>
<dbReference type="Gene3D" id="1.25.40.10">
    <property type="entry name" value="Tetratricopeptide repeat domain"/>
    <property type="match status" value="1"/>
</dbReference>
<dbReference type="PANTHER" id="PTHR47926:SF448">
    <property type="entry name" value="PENTACOTRIPEPTIDE-REPEAT REGION OF PRORP DOMAIN-CONTAINING PROTEIN"/>
    <property type="match status" value="1"/>
</dbReference>
<reference evidence="2" key="2">
    <citation type="journal article" date="2023" name="Plants (Basel)">
        <title>Annotation of the Turnera subulata (Passifloraceae) Draft Genome Reveals the S-Locus Evolved after the Divergence of Turneroideae from Passifloroideae in a Stepwise Manner.</title>
        <authorList>
            <person name="Henning P.M."/>
            <person name="Roalson E.H."/>
            <person name="Mir W."/>
            <person name="McCubbin A.G."/>
            <person name="Shore J.S."/>
        </authorList>
    </citation>
    <scope>NUCLEOTIDE SEQUENCE</scope>
    <source>
        <strain evidence="2">F60SS</strain>
    </source>
</reference>
<dbReference type="PANTHER" id="PTHR47926">
    <property type="entry name" value="PENTATRICOPEPTIDE REPEAT-CONTAINING PROTEIN"/>
    <property type="match status" value="1"/>
</dbReference>
<dbReference type="NCBIfam" id="TIGR00756">
    <property type="entry name" value="PPR"/>
    <property type="match status" value="1"/>
</dbReference>